<evidence type="ECO:0000256" key="1">
    <source>
        <dbReference type="SAM" id="MobiDB-lite"/>
    </source>
</evidence>
<feature type="transmembrane region" description="Helical" evidence="2">
    <location>
        <begin position="295"/>
        <end position="312"/>
    </location>
</feature>
<dbReference type="SUPFAM" id="SSF53300">
    <property type="entry name" value="vWA-like"/>
    <property type="match status" value="1"/>
</dbReference>
<name>A0A7W7I018_9ACTN</name>
<organism evidence="4 5">
    <name type="scientific">Actinoplanes digitatis</name>
    <dbReference type="NCBI Taxonomy" id="1868"/>
    <lineage>
        <taxon>Bacteria</taxon>
        <taxon>Bacillati</taxon>
        <taxon>Actinomycetota</taxon>
        <taxon>Actinomycetes</taxon>
        <taxon>Micromonosporales</taxon>
        <taxon>Micromonosporaceae</taxon>
        <taxon>Actinoplanes</taxon>
    </lineage>
</organism>
<evidence type="ECO:0000256" key="2">
    <source>
        <dbReference type="SAM" id="Phobius"/>
    </source>
</evidence>
<keyword evidence="2" id="KW-1133">Transmembrane helix</keyword>
<feature type="region of interest" description="Disordered" evidence="1">
    <location>
        <begin position="315"/>
        <end position="367"/>
    </location>
</feature>
<feature type="chain" id="PRO_5031412394" description="VWFA domain-containing protein" evidence="3">
    <location>
        <begin position="24"/>
        <end position="367"/>
    </location>
</feature>
<keyword evidence="2" id="KW-0812">Transmembrane</keyword>
<keyword evidence="3" id="KW-0732">Signal</keyword>
<keyword evidence="5" id="KW-1185">Reference proteome</keyword>
<keyword evidence="2" id="KW-0472">Membrane</keyword>
<protein>
    <recommendedName>
        <fullName evidence="6">VWFA domain-containing protein</fullName>
    </recommendedName>
</protein>
<dbReference type="AlphaFoldDB" id="A0A7W7I018"/>
<evidence type="ECO:0000256" key="3">
    <source>
        <dbReference type="SAM" id="SignalP"/>
    </source>
</evidence>
<gene>
    <name evidence="4" type="ORF">BJ971_004493</name>
</gene>
<dbReference type="Proteomes" id="UP000578112">
    <property type="component" value="Unassembled WGS sequence"/>
</dbReference>
<dbReference type="EMBL" id="JACHNH010000001">
    <property type="protein sequence ID" value="MBB4763937.1"/>
    <property type="molecule type" value="Genomic_DNA"/>
</dbReference>
<sequence>MRVPAALLTMLVVLCAGPLPAAAAIPLPVIAVLPGAERTCLVVDLSAVPGAARTATVTVDGAPLRAELTPVISDGLAVVLVVDASDAGAPALPAWLSAAARFVLEVPSGTRASAIADTSPPALLTPPGRGPAGVVAALSSVRAGGRRSTSSALTLALRQFPGAATGPRVVVVYTSSADAGGESAAALAARLVRAETMLVVVGAAGDGAYWADAARATGGFFAPAGTPVVVPALDQVETTLRGRHLVRFATPADRPARVSVRIDTGGLSLTGGAVVPADPVLPPGPPPGTATGARWWPIAGFVALLAVALIMSDRSRRRRGGPPSAAVEDGQVAGEPVRAVGMSPAARGRAPVPPPAAAHQEPPETTP</sequence>
<proteinExistence type="predicted"/>
<dbReference type="RefSeq" id="WP_184995180.1">
    <property type="nucleotide sequence ID" value="NZ_BOMK01000024.1"/>
</dbReference>
<evidence type="ECO:0008006" key="6">
    <source>
        <dbReference type="Google" id="ProtNLM"/>
    </source>
</evidence>
<feature type="signal peptide" evidence="3">
    <location>
        <begin position="1"/>
        <end position="23"/>
    </location>
</feature>
<comment type="caution">
    <text evidence="4">The sequence shown here is derived from an EMBL/GenBank/DDBJ whole genome shotgun (WGS) entry which is preliminary data.</text>
</comment>
<dbReference type="Gene3D" id="3.40.50.410">
    <property type="entry name" value="von Willebrand factor, type A domain"/>
    <property type="match status" value="1"/>
</dbReference>
<accession>A0A7W7I018</accession>
<reference evidence="4 5" key="1">
    <citation type="submission" date="2020-08" db="EMBL/GenBank/DDBJ databases">
        <title>Sequencing the genomes of 1000 actinobacteria strains.</title>
        <authorList>
            <person name="Klenk H.-P."/>
        </authorList>
    </citation>
    <scope>NUCLEOTIDE SEQUENCE [LARGE SCALE GENOMIC DNA]</scope>
    <source>
        <strain evidence="4 5">DSM 43149</strain>
    </source>
</reference>
<evidence type="ECO:0000313" key="5">
    <source>
        <dbReference type="Proteomes" id="UP000578112"/>
    </source>
</evidence>
<dbReference type="InterPro" id="IPR036465">
    <property type="entry name" value="vWFA_dom_sf"/>
</dbReference>
<evidence type="ECO:0000313" key="4">
    <source>
        <dbReference type="EMBL" id="MBB4763937.1"/>
    </source>
</evidence>